<feature type="region of interest" description="Disordered" evidence="1">
    <location>
        <begin position="1"/>
        <end position="29"/>
    </location>
</feature>
<evidence type="ECO:0000313" key="2">
    <source>
        <dbReference type="EMBL" id="VDK61393.1"/>
    </source>
</evidence>
<sequence length="99" mass="11622">METGTAWGKAGPHNLREQRVWPPPESEIRKGAFTGTRLTAVQWPPPEFEQQEQQDIEVLQTRLPVKPNQRQWPPPPPEFRRECCLLIFFFFFKQESSGM</sequence>
<dbReference type="Proteomes" id="UP000271098">
    <property type="component" value="Unassembled WGS sequence"/>
</dbReference>
<protein>
    <submittedName>
        <fullName evidence="4">ELM2 domain-containing protein</fullName>
    </submittedName>
</protein>
<reference evidence="2 3" key="2">
    <citation type="submission" date="2018-11" db="EMBL/GenBank/DDBJ databases">
        <authorList>
            <consortium name="Pathogen Informatics"/>
        </authorList>
    </citation>
    <scope>NUCLEOTIDE SEQUENCE [LARGE SCALE GENOMIC DNA]</scope>
</reference>
<dbReference type="AlphaFoldDB" id="A0A183DHP7"/>
<accession>A0A183DHP7</accession>
<name>A0A183DHP7_9BILA</name>
<evidence type="ECO:0000313" key="4">
    <source>
        <dbReference type="WBParaSite" id="GPUH_0000824701-mRNA-1"/>
    </source>
</evidence>
<dbReference type="EMBL" id="UYRT01023456">
    <property type="protein sequence ID" value="VDK61393.1"/>
    <property type="molecule type" value="Genomic_DNA"/>
</dbReference>
<reference evidence="4" key="1">
    <citation type="submission" date="2016-06" db="UniProtKB">
        <authorList>
            <consortium name="WormBaseParasite"/>
        </authorList>
    </citation>
    <scope>IDENTIFICATION</scope>
</reference>
<organism evidence="4">
    <name type="scientific">Gongylonema pulchrum</name>
    <dbReference type="NCBI Taxonomy" id="637853"/>
    <lineage>
        <taxon>Eukaryota</taxon>
        <taxon>Metazoa</taxon>
        <taxon>Ecdysozoa</taxon>
        <taxon>Nematoda</taxon>
        <taxon>Chromadorea</taxon>
        <taxon>Rhabditida</taxon>
        <taxon>Spirurina</taxon>
        <taxon>Spiruromorpha</taxon>
        <taxon>Spiruroidea</taxon>
        <taxon>Gongylonematidae</taxon>
        <taxon>Gongylonema</taxon>
    </lineage>
</organism>
<evidence type="ECO:0000256" key="1">
    <source>
        <dbReference type="SAM" id="MobiDB-lite"/>
    </source>
</evidence>
<gene>
    <name evidence="2" type="ORF">GPUH_LOCUS8240</name>
</gene>
<evidence type="ECO:0000313" key="3">
    <source>
        <dbReference type="Proteomes" id="UP000271098"/>
    </source>
</evidence>
<dbReference type="WBParaSite" id="GPUH_0000824701-mRNA-1">
    <property type="protein sequence ID" value="GPUH_0000824701-mRNA-1"/>
    <property type="gene ID" value="GPUH_0000824701"/>
</dbReference>
<dbReference type="OrthoDB" id="5875553at2759"/>
<proteinExistence type="predicted"/>
<keyword evidence="3" id="KW-1185">Reference proteome</keyword>